<evidence type="ECO:0000313" key="14">
    <source>
        <dbReference type="EMBL" id="KRO95934.1"/>
    </source>
</evidence>
<evidence type="ECO:0000259" key="12">
    <source>
        <dbReference type="Pfam" id="PF00534"/>
    </source>
</evidence>
<sequence>MKLAIYNLLILLLIPILQVRILLKSLKDKGYRSFTAQRYASNLAPVTNQKEKCIWFHAVSLGEVVASQDMIRELMREFNVVLTTTTPTGLRKAQEIYKDSLAINYAPWDLGPLVNKFLNFYEPAALLIFETEIWPSMINSAHNKKIPIFLMNGRLSHQSYKAYLKVSWFLKDILQKITFIFVQTQEHQERFLQLGLDSSAIAVAGSVKFDAPGLKPEVLSLPKFILGASTHLGEEEMLLRVFQKLSKKYPHKLFICPRHPERSTEILKAARKMNFRSELYSQLGEQDYEVCIIDSIGLLQNFYYMADLAFVGGSLVPRGGHNFIEPATMGTPIIIGNYTFNFEEIAQQFIQSNSCIIVLNEQELLEGITSILDDSDFAMQLAENAKNLVARNEGSTQTQVSYIIDKLGALH</sequence>
<comment type="similarity">
    <text evidence="11">Belongs to the glycosyltransferase group 1 family.</text>
</comment>
<dbReference type="STRING" id="1655612.ABS10_05640"/>
<comment type="pathway">
    <text evidence="2 11">Bacterial outer membrane biogenesis; LPS core biosynthesis.</text>
</comment>
<gene>
    <name evidence="14" type="ORF">ABS10_05640</name>
</gene>
<feature type="domain" description="Glycosyl transferase family 1" evidence="12">
    <location>
        <begin position="290"/>
        <end position="387"/>
    </location>
</feature>
<dbReference type="Pfam" id="PF00534">
    <property type="entry name" value="Glycos_transf_1"/>
    <property type="match status" value="1"/>
</dbReference>
<evidence type="ECO:0000313" key="15">
    <source>
        <dbReference type="Proteomes" id="UP000051027"/>
    </source>
</evidence>
<protein>
    <recommendedName>
        <fullName evidence="4 11">3-deoxy-D-manno-octulosonic acid transferase</fullName>
        <shortName evidence="11">Kdo transferase</shortName>
        <ecNumber evidence="3 11">2.4.99.12</ecNumber>
    </recommendedName>
    <alternativeName>
        <fullName evidence="7 11">Lipid IV(A) 3-deoxy-D-manno-octulosonic acid transferase</fullName>
    </alternativeName>
</protein>
<dbReference type="InterPro" id="IPR039901">
    <property type="entry name" value="Kdotransferase"/>
</dbReference>
<dbReference type="GO" id="GO:0005886">
    <property type="term" value="C:plasma membrane"/>
    <property type="evidence" value="ECO:0007669"/>
    <property type="project" value="UniProtKB-SubCell"/>
</dbReference>
<keyword evidence="6 11" id="KW-0808">Transferase</keyword>
<feature type="domain" description="3-deoxy-D-manno-octulosonic-acid transferase N-terminal" evidence="13">
    <location>
        <begin position="44"/>
        <end position="211"/>
    </location>
</feature>
<evidence type="ECO:0000256" key="2">
    <source>
        <dbReference type="ARBA" id="ARBA00004713"/>
    </source>
</evidence>
<accession>A0A0R2U9Q6</accession>
<keyword evidence="11" id="KW-0812">Transmembrane</keyword>
<evidence type="ECO:0000256" key="8">
    <source>
        <dbReference type="ARBA" id="ARBA00049183"/>
    </source>
</evidence>
<dbReference type="GO" id="GO:0030313">
    <property type="term" value="C:cell envelope"/>
    <property type="evidence" value="ECO:0007669"/>
    <property type="project" value="UniProtKB-SubCell"/>
</dbReference>
<reference evidence="14 15" key="1">
    <citation type="submission" date="2015-10" db="EMBL/GenBank/DDBJ databases">
        <title>Metagenome-Assembled Genomes uncover a global brackish microbiome.</title>
        <authorList>
            <person name="Hugerth L.W."/>
            <person name="Larsson J."/>
            <person name="Alneberg J."/>
            <person name="Lindh M.V."/>
            <person name="Legrand C."/>
            <person name="Pinhassi J."/>
            <person name="Andersson A.F."/>
        </authorList>
    </citation>
    <scope>NUCLEOTIDE SEQUENCE [LARGE SCALE GENOMIC DNA]</scope>
    <source>
        <strain evidence="14">BACL1 MAG-120820-bin45</strain>
    </source>
</reference>
<keyword evidence="5" id="KW-0997">Cell inner membrane</keyword>
<evidence type="ECO:0000256" key="1">
    <source>
        <dbReference type="ARBA" id="ARBA00004196"/>
    </source>
</evidence>
<comment type="caution">
    <text evidence="14">The sequence shown here is derived from an EMBL/GenBank/DDBJ whole genome shotgun (WGS) entry which is preliminary data.</text>
</comment>
<feature type="transmembrane region" description="Helical" evidence="11">
    <location>
        <begin position="6"/>
        <end position="23"/>
    </location>
</feature>
<comment type="function">
    <text evidence="11">Involved in lipopolysaccharide (LPS) biosynthesis. Catalyzes the transfer of 3-deoxy-D-manno-octulosonate (Kdo) residue(s) from CMP-Kdo to lipid IV(A), the tetraacyldisaccharide-1,4'-bisphosphate precursor of lipid A.</text>
</comment>
<dbReference type="PANTHER" id="PTHR42755:SF1">
    <property type="entry name" value="3-DEOXY-D-MANNO-OCTULOSONIC ACID TRANSFERASE, MITOCHONDRIAL-RELATED"/>
    <property type="match status" value="1"/>
</dbReference>
<keyword evidence="11" id="KW-1003">Cell membrane</keyword>
<feature type="site" description="Transition state stabilizer" evidence="10">
    <location>
        <position position="208"/>
    </location>
</feature>
<dbReference type="Proteomes" id="UP000051027">
    <property type="component" value="Unassembled WGS sequence"/>
</dbReference>
<comment type="subcellular location">
    <subcellularLocation>
        <location evidence="1">Cell envelope</location>
    </subcellularLocation>
    <subcellularLocation>
        <location evidence="11">Cell membrane</location>
    </subcellularLocation>
</comment>
<feature type="site" description="Transition state stabilizer" evidence="10">
    <location>
        <position position="130"/>
    </location>
</feature>
<dbReference type="InterPro" id="IPR038107">
    <property type="entry name" value="Glycos_transf_N_sf"/>
</dbReference>
<dbReference type="EC" id="2.4.99.12" evidence="3 11"/>
<dbReference type="EMBL" id="LICS01000012">
    <property type="protein sequence ID" value="KRO95934.1"/>
    <property type="molecule type" value="Genomic_DNA"/>
</dbReference>
<dbReference type="UniPathway" id="UPA00958"/>
<evidence type="ECO:0000256" key="3">
    <source>
        <dbReference type="ARBA" id="ARBA00012621"/>
    </source>
</evidence>
<evidence type="ECO:0000256" key="5">
    <source>
        <dbReference type="ARBA" id="ARBA00022519"/>
    </source>
</evidence>
<dbReference type="Gene3D" id="3.40.50.11720">
    <property type="entry name" value="3-Deoxy-D-manno-octulosonic-acid transferase, N-terminal domain"/>
    <property type="match status" value="1"/>
</dbReference>
<dbReference type="PANTHER" id="PTHR42755">
    <property type="entry name" value="3-DEOXY-MANNO-OCTULOSONATE CYTIDYLYLTRANSFERASE"/>
    <property type="match status" value="1"/>
</dbReference>
<dbReference type="InterPro" id="IPR007507">
    <property type="entry name" value="Glycos_transf_N"/>
</dbReference>
<proteinExistence type="inferred from homology"/>
<dbReference type="Pfam" id="PF04413">
    <property type="entry name" value="Glycos_transf_N"/>
    <property type="match status" value="1"/>
</dbReference>
<evidence type="ECO:0000256" key="10">
    <source>
        <dbReference type="PIRSR" id="PIRSR639901-2"/>
    </source>
</evidence>
<keyword evidence="11" id="KW-0472">Membrane</keyword>
<evidence type="ECO:0000256" key="9">
    <source>
        <dbReference type="PIRSR" id="PIRSR639901-1"/>
    </source>
</evidence>
<dbReference type="Gene3D" id="3.40.50.2000">
    <property type="entry name" value="Glycogen Phosphorylase B"/>
    <property type="match status" value="1"/>
</dbReference>
<keyword evidence="11" id="KW-1133">Transmembrane helix</keyword>
<organism evidence="14 15">
    <name type="scientific">SAR86 cluster bacterium BACL1 MAG-120820-bin45</name>
    <dbReference type="NCBI Taxonomy" id="1655612"/>
    <lineage>
        <taxon>Bacteria</taxon>
        <taxon>Pseudomonadati</taxon>
        <taxon>Pseudomonadota</taxon>
        <taxon>Gammaproteobacteria</taxon>
        <taxon>SAR86 cluster</taxon>
    </lineage>
</organism>
<evidence type="ECO:0000256" key="11">
    <source>
        <dbReference type="RuleBase" id="RU365103"/>
    </source>
</evidence>
<dbReference type="GO" id="GO:0009245">
    <property type="term" value="P:lipid A biosynthetic process"/>
    <property type="evidence" value="ECO:0007669"/>
    <property type="project" value="TreeGrafter"/>
</dbReference>
<evidence type="ECO:0000259" key="13">
    <source>
        <dbReference type="Pfam" id="PF04413"/>
    </source>
</evidence>
<dbReference type="GO" id="GO:0043842">
    <property type="term" value="F:Kdo transferase activity"/>
    <property type="evidence" value="ECO:0007669"/>
    <property type="project" value="UniProtKB-EC"/>
</dbReference>
<evidence type="ECO:0000256" key="6">
    <source>
        <dbReference type="ARBA" id="ARBA00022679"/>
    </source>
</evidence>
<name>A0A0R2U9Q6_9GAMM</name>
<feature type="active site" description="Proton acceptor" evidence="9">
    <location>
        <position position="63"/>
    </location>
</feature>
<dbReference type="SUPFAM" id="SSF53756">
    <property type="entry name" value="UDP-Glycosyltransferase/glycogen phosphorylase"/>
    <property type="match status" value="1"/>
</dbReference>
<dbReference type="AlphaFoldDB" id="A0A0R2U9Q6"/>
<evidence type="ECO:0000256" key="7">
    <source>
        <dbReference type="ARBA" id="ARBA00031445"/>
    </source>
</evidence>
<dbReference type="InterPro" id="IPR001296">
    <property type="entry name" value="Glyco_trans_1"/>
</dbReference>
<comment type="catalytic activity">
    <reaction evidence="8 11">
        <text>lipid IVA (E. coli) + CMP-3-deoxy-beta-D-manno-octulosonate = alpha-Kdo-(2-&gt;6)-lipid IVA (E. coli) + CMP + H(+)</text>
        <dbReference type="Rhea" id="RHEA:28066"/>
        <dbReference type="ChEBI" id="CHEBI:15378"/>
        <dbReference type="ChEBI" id="CHEBI:58603"/>
        <dbReference type="ChEBI" id="CHEBI:60364"/>
        <dbReference type="ChEBI" id="CHEBI:60377"/>
        <dbReference type="ChEBI" id="CHEBI:85987"/>
        <dbReference type="EC" id="2.4.99.12"/>
    </reaction>
</comment>
<keyword evidence="11" id="KW-0448">Lipopolysaccharide biosynthesis</keyword>
<evidence type="ECO:0000256" key="4">
    <source>
        <dbReference type="ARBA" id="ARBA00019077"/>
    </source>
</evidence>
<dbReference type="GO" id="GO:0009244">
    <property type="term" value="P:lipopolysaccharide core region biosynthetic process"/>
    <property type="evidence" value="ECO:0007669"/>
    <property type="project" value="UniProtKB-UniRule"/>
</dbReference>